<dbReference type="PANTHER" id="PTHR24173:SF74">
    <property type="entry name" value="ANKYRIN REPEAT DOMAIN-CONTAINING PROTEIN 16"/>
    <property type="match status" value="1"/>
</dbReference>
<organism evidence="5 6">
    <name type="scientific">Anser cygnoides</name>
    <name type="common">Swan goose</name>
    <dbReference type="NCBI Taxonomy" id="8845"/>
    <lineage>
        <taxon>Eukaryota</taxon>
        <taxon>Metazoa</taxon>
        <taxon>Chordata</taxon>
        <taxon>Craniata</taxon>
        <taxon>Vertebrata</taxon>
        <taxon>Euteleostomi</taxon>
        <taxon>Archelosauria</taxon>
        <taxon>Archosauria</taxon>
        <taxon>Dinosauria</taxon>
        <taxon>Saurischia</taxon>
        <taxon>Theropoda</taxon>
        <taxon>Coelurosauria</taxon>
        <taxon>Aves</taxon>
        <taxon>Neognathae</taxon>
        <taxon>Galloanserae</taxon>
        <taxon>Anseriformes</taxon>
        <taxon>Anatidae</taxon>
        <taxon>Anserinae</taxon>
        <taxon>Anser</taxon>
    </lineage>
</organism>
<keyword evidence="6" id="KW-1185">Reference proteome</keyword>
<keyword evidence="2 3" id="KW-0040">ANK repeat</keyword>
<dbReference type="Pfam" id="PF12796">
    <property type="entry name" value="Ank_2"/>
    <property type="match status" value="1"/>
</dbReference>
<dbReference type="Ensembl" id="ENSACDT00005031704.1">
    <property type="protein sequence ID" value="ENSACDP00005026587.1"/>
    <property type="gene ID" value="ENSACDG00005019232.1"/>
</dbReference>
<dbReference type="CTD" id="54522"/>
<evidence type="ECO:0000256" key="3">
    <source>
        <dbReference type="PROSITE-ProRule" id="PRU00023"/>
    </source>
</evidence>
<feature type="compositionally biased region" description="Low complexity" evidence="4">
    <location>
        <begin position="345"/>
        <end position="357"/>
    </location>
</feature>
<dbReference type="Gene3D" id="1.25.40.20">
    <property type="entry name" value="Ankyrin repeat-containing domain"/>
    <property type="match status" value="1"/>
</dbReference>
<dbReference type="AlphaFoldDB" id="A0A8B9IRB2"/>
<evidence type="ECO:0000256" key="4">
    <source>
        <dbReference type="SAM" id="MobiDB-lite"/>
    </source>
</evidence>
<evidence type="ECO:0000256" key="2">
    <source>
        <dbReference type="ARBA" id="ARBA00023043"/>
    </source>
</evidence>
<evidence type="ECO:0000313" key="5">
    <source>
        <dbReference type="Ensembl" id="ENSACDP00005026587.1"/>
    </source>
</evidence>
<reference evidence="5" key="1">
    <citation type="submission" date="2025-08" db="UniProtKB">
        <authorList>
            <consortium name="Ensembl"/>
        </authorList>
    </citation>
    <scope>IDENTIFICATION</scope>
</reference>
<feature type="repeat" description="ANK" evidence="3">
    <location>
        <begin position="52"/>
        <end position="85"/>
    </location>
</feature>
<protein>
    <submittedName>
        <fullName evidence="5">Ankyrin repeat domain 16</fullName>
    </submittedName>
</protein>
<keyword evidence="1" id="KW-0677">Repeat</keyword>
<dbReference type="PROSITE" id="PS50297">
    <property type="entry name" value="ANK_REP_REGION"/>
    <property type="match status" value="3"/>
</dbReference>
<evidence type="ECO:0000256" key="1">
    <source>
        <dbReference type="ARBA" id="ARBA00022737"/>
    </source>
</evidence>
<reference evidence="5" key="2">
    <citation type="submission" date="2025-09" db="UniProtKB">
        <authorList>
            <consortium name="Ensembl"/>
        </authorList>
    </citation>
    <scope>IDENTIFICATION</scope>
</reference>
<feature type="repeat" description="ANK" evidence="3">
    <location>
        <begin position="119"/>
        <end position="151"/>
    </location>
</feature>
<evidence type="ECO:0000313" key="6">
    <source>
        <dbReference type="Proteomes" id="UP000694521"/>
    </source>
</evidence>
<dbReference type="PANTHER" id="PTHR24173">
    <property type="entry name" value="ANKYRIN REPEAT CONTAINING"/>
    <property type="match status" value="1"/>
</dbReference>
<dbReference type="InterPro" id="IPR002110">
    <property type="entry name" value="Ankyrin_rpt"/>
</dbReference>
<name>A0A8B9IRB2_ANSCY</name>
<feature type="region of interest" description="Disordered" evidence="4">
    <location>
        <begin position="339"/>
        <end position="401"/>
    </location>
</feature>
<accession>A0A8B9IRB2</accession>
<dbReference type="SMART" id="SM00248">
    <property type="entry name" value="ANK"/>
    <property type="match status" value="4"/>
</dbReference>
<gene>
    <name evidence="5" type="primary">ANKRD16</name>
</gene>
<dbReference type="PRINTS" id="PR01415">
    <property type="entry name" value="ANKYRIN"/>
</dbReference>
<sequence>MREKETSRCVFLRSPAMAEEPRLFKLARRGQLEELKDALRLGDAGGQRCGRSGDTLLHLAARHGHLRLLAWLLEELALDVEAANGDYKRPLHEAASMGHGECVSYLLARGASVDPLKRADWTPLMMACTRRNLEVIKDLVEHGADPLLKNKDGWNCFHVASREGHGEVLRYLLAASPSSWDTESATRRTPLHTAGASTNRTAGTAVESLPSWTLSRTGTSTLPGCSWKNTGLAPQPWMLWALRRCTGRPSRRRTEPFASWWPSWVSGSTRERRPCASRRCTTRPRKDTRAPSRRCCPWAPTSTRRTGKAARPCTRRALGSTRLPLGSCSALACGTPRIAQAPWHGSSRGSQRSSGFSENRMSAPEAPPGEKKPLRFSAGWTAPLLLRHPAPLNSRGRGSSE</sequence>
<dbReference type="GeneID" id="106038698"/>
<dbReference type="InterPro" id="IPR036770">
    <property type="entry name" value="Ankyrin_rpt-contain_sf"/>
</dbReference>
<dbReference type="Pfam" id="PF00023">
    <property type="entry name" value="Ank"/>
    <property type="match status" value="1"/>
</dbReference>
<dbReference type="PROSITE" id="PS50088">
    <property type="entry name" value="ANK_REPEAT"/>
    <property type="match status" value="3"/>
</dbReference>
<dbReference type="Proteomes" id="UP000694521">
    <property type="component" value="Unplaced"/>
</dbReference>
<proteinExistence type="predicted"/>
<dbReference type="RefSeq" id="XP_047918598.1">
    <property type="nucleotide sequence ID" value="XM_048062641.2"/>
</dbReference>
<dbReference type="SUPFAM" id="SSF48403">
    <property type="entry name" value="Ankyrin repeat"/>
    <property type="match status" value="1"/>
</dbReference>
<feature type="repeat" description="ANK" evidence="3">
    <location>
        <begin position="86"/>
        <end position="118"/>
    </location>
</feature>